<sequence>MSTSAAPELPFEGYIPFEEGKLLPEEIVRKALLAVQAAGHLLPPPEIVVPLPAHARQPGSRKNAPKYGVDRARNSSRKKMSSSSAQLRNVLPGRIPSQRIRGPNYTNDAVSVRRHLYEFCQPPQYAYYELR</sequence>
<gene>
    <name evidence="2" type="ORF">CVT26_010691</name>
</gene>
<dbReference type="EMBL" id="NHYE01001345">
    <property type="protein sequence ID" value="PPQ96627.1"/>
    <property type="molecule type" value="Genomic_DNA"/>
</dbReference>
<accession>A0A409Y0U6</accession>
<name>A0A409Y0U6_9AGAR</name>
<evidence type="ECO:0000313" key="3">
    <source>
        <dbReference type="Proteomes" id="UP000284706"/>
    </source>
</evidence>
<dbReference type="InParanoid" id="A0A409Y0U6"/>
<keyword evidence="3" id="KW-1185">Reference proteome</keyword>
<reference evidence="2 3" key="1">
    <citation type="journal article" date="2018" name="Evol. Lett.">
        <title>Horizontal gene cluster transfer increased hallucinogenic mushroom diversity.</title>
        <authorList>
            <person name="Reynolds H.T."/>
            <person name="Vijayakumar V."/>
            <person name="Gluck-Thaler E."/>
            <person name="Korotkin H.B."/>
            <person name="Matheny P.B."/>
            <person name="Slot J.C."/>
        </authorList>
    </citation>
    <scope>NUCLEOTIDE SEQUENCE [LARGE SCALE GENOMIC DNA]</scope>
    <source>
        <strain evidence="2 3">SRW20</strain>
    </source>
</reference>
<protein>
    <submittedName>
        <fullName evidence="2">Uncharacterized protein</fullName>
    </submittedName>
</protein>
<feature type="region of interest" description="Disordered" evidence="1">
    <location>
        <begin position="52"/>
        <end position="104"/>
    </location>
</feature>
<evidence type="ECO:0000313" key="2">
    <source>
        <dbReference type="EMBL" id="PPQ96627.1"/>
    </source>
</evidence>
<organism evidence="2 3">
    <name type="scientific">Gymnopilus dilepis</name>
    <dbReference type="NCBI Taxonomy" id="231916"/>
    <lineage>
        <taxon>Eukaryota</taxon>
        <taxon>Fungi</taxon>
        <taxon>Dikarya</taxon>
        <taxon>Basidiomycota</taxon>
        <taxon>Agaricomycotina</taxon>
        <taxon>Agaricomycetes</taxon>
        <taxon>Agaricomycetidae</taxon>
        <taxon>Agaricales</taxon>
        <taxon>Agaricineae</taxon>
        <taxon>Hymenogastraceae</taxon>
        <taxon>Gymnopilus</taxon>
    </lineage>
</organism>
<proteinExistence type="predicted"/>
<dbReference type="OrthoDB" id="3131130at2759"/>
<dbReference type="AlphaFoldDB" id="A0A409Y0U6"/>
<evidence type="ECO:0000256" key="1">
    <source>
        <dbReference type="SAM" id="MobiDB-lite"/>
    </source>
</evidence>
<comment type="caution">
    <text evidence="2">The sequence shown here is derived from an EMBL/GenBank/DDBJ whole genome shotgun (WGS) entry which is preliminary data.</text>
</comment>
<dbReference type="Proteomes" id="UP000284706">
    <property type="component" value="Unassembled WGS sequence"/>
</dbReference>